<keyword evidence="2" id="KW-1185">Reference proteome</keyword>
<evidence type="ECO:0000313" key="1">
    <source>
        <dbReference type="EMBL" id="QLQ32176.1"/>
    </source>
</evidence>
<protein>
    <submittedName>
        <fullName evidence="1">Uncharacterized protein</fullName>
    </submittedName>
</protein>
<dbReference type="EMBL" id="CP059265">
    <property type="protein sequence ID" value="QLQ32176.1"/>
    <property type="molecule type" value="Genomic_DNA"/>
</dbReference>
<accession>A0A7L6ASS0</accession>
<organism evidence="1 2">
    <name type="scientific">Candidatus Thiothrix singaporensis</name>
    <dbReference type="NCBI Taxonomy" id="2799669"/>
    <lineage>
        <taxon>Bacteria</taxon>
        <taxon>Pseudomonadati</taxon>
        <taxon>Pseudomonadota</taxon>
        <taxon>Gammaproteobacteria</taxon>
        <taxon>Thiotrichales</taxon>
        <taxon>Thiotrichaceae</taxon>
        <taxon>Thiothrix</taxon>
    </lineage>
</organism>
<sequence length="121" mass="12970">MPCGLLQQLKATLGVGNTLFAIKQAACCGKLFGWAGKGALSVSWVELLALAVAADSGDEAVFVSSAWANVGDASERNRLIAIVRPGEVNNVPLNMVKAPEKLELNQLLDLYNKIIDQRVYK</sequence>
<gene>
    <name evidence="1" type="ORF">HZT40_11945</name>
</gene>
<name>A0A7L6ASS0_9GAMM</name>
<evidence type="ECO:0000313" key="2">
    <source>
        <dbReference type="Proteomes" id="UP000510621"/>
    </source>
</evidence>
<reference evidence="1" key="1">
    <citation type="submission" date="2020-06" db="EMBL/GenBank/DDBJ databases">
        <title>Analysis procedures for assessing recovery of high quality, complete, closed genomes from Nanopore long read metagenome sequencing.</title>
        <authorList>
            <person name="Bessarab I."/>
            <person name="Arumugam K."/>
            <person name="Haryono M."/>
            <person name="Liu X."/>
            <person name="Roy S."/>
            <person name="Zuniga-Montanez R.E."/>
            <person name="Qiu G."/>
            <person name="Drautz-Moses D.I."/>
            <person name="Law Y.Y."/>
            <person name="Wuertz S."/>
            <person name="Lauro F.M."/>
            <person name="Huson D.H."/>
            <person name="Williams R.B."/>
        </authorList>
    </citation>
    <scope>NUCLEOTIDE SEQUENCE [LARGE SCALE GENOMIC DNA]</scope>
    <source>
        <strain evidence="1">SSD2</strain>
    </source>
</reference>
<dbReference type="KEGG" id="this:HZT40_11945"/>
<proteinExistence type="predicted"/>
<dbReference type="Proteomes" id="UP000510621">
    <property type="component" value="Chromosome"/>
</dbReference>
<dbReference type="AlphaFoldDB" id="A0A7L6ASS0"/>